<dbReference type="AlphaFoldDB" id="A0A367F797"/>
<name>A0A367F797_9ACTN</name>
<accession>A0A367F797</accession>
<evidence type="ECO:0000259" key="1">
    <source>
        <dbReference type="SMART" id="SM00530"/>
    </source>
</evidence>
<dbReference type="InterPro" id="IPR010982">
    <property type="entry name" value="Lambda_DNA-bd_dom_sf"/>
</dbReference>
<dbReference type="SUPFAM" id="SSF47413">
    <property type="entry name" value="lambda repressor-like DNA-binding domains"/>
    <property type="match status" value="1"/>
</dbReference>
<dbReference type="Proteomes" id="UP000253094">
    <property type="component" value="Unassembled WGS sequence"/>
</dbReference>
<dbReference type="Pfam" id="PF13560">
    <property type="entry name" value="HTH_31"/>
    <property type="match status" value="1"/>
</dbReference>
<dbReference type="CDD" id="cd00093">
    <property type="entry name" value="HTH_XRE"/>
    <property type="match status" value="1"/>
</dbReference>
<keyword evidence="3" id="KW-1185">Reference proteome</keyword>
<evidence type="ECO:0000313" key="3">
    <source>
        <dbReference type="Proteomes" id="UP000253094"/>
    </source>
</evidence>
<protein>
    <submittedName>
        <fullName evidence="2">XRE family transcriptional regulator</fullName>
    </submittedName>
</protein>
<dbReference type="EMBL" id="QOIL01000020">
    <property type="protein sequence ID" value="RCG26236.1"/>
    <property type="molecule type" value="Genomic_DNA"/>
</dbReference>
<dbReference type="OrthoDB" id="5177725at2"/>
<feature type="domain" description="HTH cro/C1-type" evidence="1">
    <location>
        <begin position="44"/>
        <end position="99"/>
    </location>
</feature>
<dbReference type="GO" id="GO:0003677">
    <property type="term" value="F:DNA binding"/>
    <property type="evidence" value="ECO:0007669"/>
    <property type="project" value="InterPro"/>
</dbReference>
<dbReference type="SMART" id="SM00530">
    <property type="entry name" value="HTH_XRE"/>
    <property type="match status" value="1"/>
</dbReference>
<sequence length="312" mass="34698">MAGGFGDRGGALSRFQAEDDLEEDQVLDHRQAGPTVLRMLVGAELRRLREAGGISRADAGYRIRASDTKISRLELGRTGFKPRDVQDLLTLYGVTGDAERETLLTMARQASVPGWWHAYNDVTPPSFESYIGLEQGAAVIRTWDPLCVPELLQTEDYARALVRGLHRGVSEHEIERRVRLRMERARILVDPGTVRLWAVLDESALRRRVGGEAIMRAQMEHLIEVGRRANVTIQVLPFSRGEHGAMGGPMAIMRPPATKLSDVVCLPQLVGVIFPDKQADLDRYYAVMNALVVDAESVARTTAMIQGIRDEF</sequence>
<dbReference type="Pfam" id="PF19054">
    <property type="entry name" value="DUF5753"/>
    <property type="match status" value="1"/>
</dbReference>
<gene>
    <name evidence="2" type="ORF">DQ384_30175</name>
</gene>
<dbReference type="Gene3D" id="1.10.260.40">
    <property type="entry name" value="lambda repressor-like DNA-binding domains"/>
    <property type="match status" value="1"/>
</dbReference>
<evidence type="ECO:0000313" key="2">
    <source>
        <dbReference type="EMBL" id="RCG26236.1"/>
    </source>
</evidence>
<organism evidence="2 3">
    <name type="scientific">Sphaerisporangium album</name>
    <dbReference type="NCBI Taxonomy" id="509200"/>
    <lineage>
        <taxon>Bacteria</taxon>
        <taxon>Bacillati</taxon>
        <taxon>Actinomycetota</taxon>
        <taxon>Actinomycetes</taxon>
        <taxon>Streptosporangiales</taxon>
        <taxon>Streptosporangiaceae</taxon>
        <taxon>Sphaerisporangium</taxon>
    </lineage>
</organism>
<dbReference type="InterPro" id="IPR043917">
    <property type="entry name" value="DUF5753"/>
</dbReference>
<proteinExistence type="predicted"/>
<dbReference type="InterPro" id="IPR001387">
    <property type="entry name" value="Cro/C1-type_HTH"/>
</dbReference>
<comment type="caution">
    <text evidence="2">The sequence shown here is derived from an EMBL/GenBank/DDBJ whole genome shotgun (WGS) entry which is preliminary data.</text>
</comment>
<reference evidence="2 3" key="1">
    <citation type="submission" date="2018-06" db="EMBL/GenBank/DDBJ databases">
        <title>Sphaerisporangium craniellae sp. nov., isolated from a marine sponge in the South China Sea.</title>
        <authorList>
            <person name="Li L."/>
        </authorList>
    </citation>
    <scope>NUCLEOTIDE SEQUENCE [LARGE SCALE GENOMIC DNA]</scope>
    <source>
        <strain evidence="2 3">CCTCC AA 208026</strain>
    </source>
</reference>